<accession>A0ABX0XH58</accession>
<dbReference type="EMBL" id="JAATJE010000001">
    <property type="protein sequence ID" value="NJC32654.1"/>
    <property type="molecule type" value="Genomic_DNA"/>
</dbReference>
<keyword evidence="4 9" id="KW-0132">Cell division</keyword>
<reference evidence="12 13" key="1">
    <citation type="submission" date="2020-03" db="EMBL/GenBank/DDBJ databases">
        <title>Genomic Encyclopedia of Type Strains, Phase IV (KMG-IV): sequencing the most valuable type-strain genomes for metagenomic binning, comparative biology and taxonomic classification.</title>
        <authorList>
            <person name="Goeker M."/>
        </authorList>
    </citation>
    <scope>NUCLEOTIDE SEQUENCE [LARGE SCALE GENOMIC DNA]</scope>
    <source>
        <strain evidence="12 13">DSM 27651</strain>
    </source>
</reference>
<dbReference type="Pfam" id="PF03799">
    <property type="entry name" value="FtsQ_DivIB_C"/>
    <property type="match status" value="1"/>
</dbReference>
<evidence type="ECO:0000256" key="6">
    <source>
        <dbReference type="ARBA" id="ARBA00022989"/>
    </source>
</evidence>
<feature type="transmembrane region" description="Helical" evidence="9">
    <location>
        <begin position="53"/>
        <end position="75"/>
    </location>
</feature>
<keyword evidence="2 9" id="KW-1003">Cell membrane</keyword>
<dbReference type="PANTHER" id="PTHR35851">
    <property type="entry name" value="CELL DIVISION PROTEIN FTSQ"/>
    <property type="match status" value="1"/>
</dbReference>
<organism evidence="12 13">
    <name type="scientific">Sphingomonas jejuensis</name>
    <dbReference type="NCBI Taxonomy" id="904715"/>
    <lineage>
        <taxon>Bacteria</taxon>
        <taxon>Pseudomonadati</taxon>
        <taxon>Pseudomonadota</taxon>
        <taxon>Alphaproteobacteria</taxon>
        <taxon>Sphingomonadales</taxon>
        <taxon>Sphingomonadaceae</taxon>
        <taxon>Sphingomonas</taxon>
    </lineage>
</organism>
<evidence type="ECO:0000256" key="8">
    <source>
        <dbReference type="ARBA" id="ARBA00023306"/>
    </source>
</evidence>
<evidence type="ECO:0000256" key="4">
    <source>
        <dbReference type="ARBA" id="ARBA00022618"/>
    </source>
</evidence>
<feature type="domain" description="POTRA" evidence="11">
    <location>
        <begin position="86"/>
        <end position="156"/>
    </location>
</feature>
<protein>
    <recommendedName>
        <fullName evidence="9">Cell division protein FtsQ</fullName>
    </recommendedName>
</protein>
<proteinExistence type="inferred from homology"/>
<evidence type="ECO:0000313" key="13">
    <source>
        <dbReference type="Proteomes" id="UP000734218"/>
    </source>
</evidence>
<comment type="caution">
    <text evidence="12">The sequence shown here is derived from an EMBL/GenBank/DDBJ whole genome shotgun (WGS) entry which is preliminary data.</text>
</comment>
<dbReference type="InterPro" id="IPR034746">
    <property type="entry name" value="POTRA"/>
</dbReference>
<keyword evidence="5 9" id="KW-0812">Transmembrane</keyword>
<comment type="similarity">
    <text evidence="9">Belongs to the FtsQ/DivIB family. FtsQ subfamily.</text>
</comment>
<keyword evidence="13" id="KW-1185">Reference proteome</keyword>
<dbReference type="GO" id="GO:0051301">
    <property type="term" value="P:cell division"/>
    <property type="evidence" value="ECO:0007669"/>
    <property type="project" value="UniProtKB-KW"/>
</dbReference>
<feature type="compositionally biased region" description="Basic residues" evidence="10">
    <location>
        <begin position="15"/>
        <end position="24"/>
    </location>
</feature>
<comment type="subcellular location">
    <subcellularLocation>
        <location evidence="9">Cell inner membrane</location>
        <topology evidence="9">Single-pass type II membrane protein</topology>
    </subcellularLocation>
    <subcellularLocation>
        <location evidence="1">Membrane</location>
    </subcellularLocation>
    <text evidence="9">Localizes to the division septum.</text>
</comment>
<dbReference type="PROSITE" id="PS51779">
    <property type="entry name" value="POTRA"/>
    <property type="match status" value="1"/>
</dbReference>
<keyword evidence="3 9" id="KW-0997">Cell inner membrane</keyword>
<evidence type="ECO:0000259" key="11">
    <source>
        <dbReference type="PROSITE" id="PS51779"/>
    </source>
</evidence>
<dbReference type="Pfam" id="PF08478">
    <property type="entry name" value="POTRA_1"/>
    <property type="match status" value="1"/>
</dbReference>
<dbReference type="InterPro" id="IPR005548">
    <property type="entry name" value="Cell_div_FtsQ/DivIB_C"/>
</dbReference>
<evidence type="ECO:0000256" key="9">
    <source>
        <dbReference type="HAMAP-Rule" id="MF_00911"/>
    </source>
</evidence>
<evidence type="ECO:0000256" key="7">
    <source>
        <dbReference type="ARBA" id="ARBA00023136"/>
    </source>
</evidence>
<dbReference type="Proteomes" id="UP000734218">
    <property type="component" value="Unassembled WGS sequence"/>
</dbReference>
<dbReference type="PANTHER" id="PTHR35851:SF1">
    <property type="entry name" value="CELL DIVISION PROTEIN FTSQ"/>
    <property type="match status" value="1"/>
</dbReference>
<dbReference type="InterPro" id="IPR026579">
    <property type="entry name" value="FtsQ"/>
</dbReference>
<feature type="region of interest" description="Disordered" evidence="10">
    <location>
        <begin position="1"/>
        <end position="24"/>
    </location>
</feature>
<keyword evidence="6 9" id="KW-1133">Transmembrane helix</keyword>
<sequence>MSGARIRRGEQAPRSRGRAPARRKAKPGVAARLLSAVPVAPETIRSVTAWSGLVLAGAAAVTAAHLAGLFGLAWVSAAEATGRAGLRVEHVNVQGLKRMDELTVLAVALEDGAQAKPMPLVSLEPIRQRLLTYGWIADARVSRQLPDTITIDIVEREPAAVWQHRGRLVLVDRAGVVLEPVGIDAMPDLPLVIGADANAQVAGLETLLAKTPAMRPMLAAATWIGGRRWDLRFQSGEILALPEGGSAASTALVKFASMDARDRLLGRGFERFDMRDPTRMVVRVNRDNGSIDEAGAAAGAEASPRLAARTTT</sequence>
<dbReference type="HAMAP" id="MF_00911">
    <property type="entry name" value="FtsQ_subfam"/>
    <property type="match status" value="1"/>
</dbReference>
<dbReference type="InterPro" id="IPR013685">
    <property type="entry name" value="POTRA_FtsQ_type"/>
</dbReference>
<evidence type="ECO:0000256" key="2">
    <source>
        <dbReference type="ARBA" id="ARBA00022475"/>
    </source>
</evidence>
<dbReference type="Gene3D" id="3.10.20.310">
    <property type="entry name" value="membrane protein fhac"/>
    <property type="match status" value="1"/>
</dbReference>
<evidence type="ECO:0000313" key="12">
    <source>
        <dbReference type="EMBL" id="NJC32654.1"/>
    </source>
</evidence>
<gene>
    <name evidence="9" type="primary">ftsQ</name>
    <name evidence="12" type="ORF">GGR88_000128</name>
</gene>
<keyword evidence="7 9" id="KW-0472">Membrane</keyword>
<evidence type="ECO:0000256" key="5">
    <source>
        <dbReference type="ARBA" id="ARBA00022692"/>
    </source>
</evidence>
<evidence type="ECO:0000256" key="1">
    <source>
        <dbReference type="ARBA" id="ARBA00004370"/>
    </source>
</evidence>
<keyword evidence="8 9" id="KW-0131">Cell cycle</keyword>
<evidence type="ECO:0000256" key="3">
    <source>
        <dbReference type="ARBA" id="ARBA00022519"/>
    </source>
</evidence>
<dbReference type="RefSeq" id="WP_167951989.1">
    <property type="nucleotide sequence ID" value="NZ_JAATJE010000001.1"/>
</dbReference>
<evidence type="ECO:0000256" key="10">
    <source>
        <dbReference type="SAM" id="MobiDB-lite"/>
    </source>
</evidence>
<comment type="function">
    <text evidence="9">Essential cell division protein.</text>
</comment>
<name>A0ABX0XH58_9SPHN</name>